<evidence type="ECO:0000313" key="2">
    <source>
        <dbReference type="Proteomes" id="UP000525652"/>
    </source>
</evidence>
<dbReference type="AlphaFoldDB" id="A0A7X1AVC3"/>
<organism evidence="1 2">
    <name type="scientific">Puniceicoccus vermicola</name>
    <dbReference type="NCBI Taxonomy" id="388746"/>
    <lineage>
        <taxon>Bacteria</taxon>
        <taxon>Pseudomonadati</taxon>
        <taxon>Verrucomicrobiota</taxon>
        <taxon>Opitutia</taxon>
        <taxon>Puniceicoccales</taxon>
        <taxon>Puniceicoccaceae</taxon>
        <taxon>Puniceicoccus</taxon>
    </lineage>
</organism>
<name>A0A7X1AVC3_9BACT</name>
<proteinExistence type="predicted"/>
<keyword evidence="2" id="KW-1185">Reference proteome</keyword>
<reference evidence="1 2" key="1">
    <citation type="submission" date="2020-07" db="EMBL/GenBank/DDBJ databases">
        <authorList>
            <person name="Feng X."/>
        </authorList>
    </citation>
    <scope>NUCLEOTIDE SEQUENCE [LARGE SCALE GENOMIC DNA]</scope>
    <source>
        <strain evidence="1 2">JCM14086</strain>
    </source>
</reference>
<evidence type="ECO:0000313" key="1">
    <source>
        <dbReference type="EMBL" id="MBC2600569.1"/>
    </source>
</evidence>
<gene>
    <name evidence="1" type="ORF">H5P30_02110</name>
</gene>
<dbReference type="EMBL" id="JACHVA010000024">
    <property type="protein sequence ID" value="MBC2600569.1"/>
    <property type="molecule type" value="Genomic_DNA"/>
</dbReference>
<protein>
    <submittedName>
        <fullName evidence="1">Uncharacterized protein</fullName>
    </submittedName>
</protein>
<accession>A0A7X1AVC3</accession>
<dbReference type="RefSeq" id="WP_185691317.1">
    <property type="nucleotide sequence ID" value="NZ_JACHVA010000024.1"/>
</dbReference>
<sequence length="65" mass="7550">MTVIFKYPNKNFNPQGIEYIPRVGELIENSDSGKLFKVTKVKYKIPFSQKPDLPNIVEITLEYSE</sequence>
<dbReference type="Proteomes" id="UP000525652">
    <property type="component" value="Unassembled WGS sequence"/>
</dbReference>
<comment type="caution">
    <text evidence="1">The sequence shown here is derived from an EMBL/GenBank/DDBJ whole genome shotgun (WGS) entry which is preliminary data.</text>
</comment>